<dbReference type="Proteomes" id="UP000321960">
    <property type="component" value="Unassembled WGS sequence"/>
</dbReference>
<organism evidence="1 3">
    <name type="scientific">Methylobacterium oxalidis</name>
    <dbReference type="NCBI Taxonomy" id="944322"/>
    <lineage>
        <taxon>Bacteria</taxon>
        <taxon>Pseudomonadati</taxon>
        <taxon>Pseudomonadota</taxon>
        <taxon>Alphaproteobacteria</taxon>
        <taxon>Hyphomicrobiales</taxon>
        <taxon>Methylobacteriaceae</taxon>
        <taxon>Methylobacterium</taxon>
    </lineage>
</organism>
<reference evidence="4" key="2">
    <citation type="journal article" date="2019" name="Int. J. Syst. Evol. Microbiol.">
        <title>The Global Catalogue of Microorganisms (GCM) 10K type strain sequencing project: providing services to taxonomists for standard genome sequencing and annotation.</title>
        <authorList>
            <consortium name="The Broad Institute Genomics Platform"/>
            <consortium name="The Broad Institute Genome Sequencing Center for Infectious Disease"/>
            <person name="Wu L."/>
            <person name="Ma J."/>
        </authorList>
    </citation>
    <scope>NUCLEOTIDE SEQUENCE [LARGE SCALE GENOMIC DNA]</scope>
    <source>
        <strain evidence="4">NBRC 107715</strain>
    </source>
</reference>
<comment type="caution">
    <text evidence="1">The sequence shown here is derived from an EMBL/GenBank/DDBJ whole genome shotgun (WGS) entry which is preliminary data.</text>
</comment>
<sequence length="127" mass="13294">MAEATLRALAGRLLKAEIAARRARDVEAVEKAVAPLLRLDAEGAFIAVDAAGNPLAGQGLDDVLAKVQADRPELFEAGGKAAGTTSTTNPFAQGPAYSVTNQMLLWRADPERAEHLAAEAGFKIGRN</sequence>
<proteinExistence type="predicted"/>
<reference evidence="2" key="1">
    <citation type="journal article" date="2014" name="Int. J. Syst. Evol. Microbiol.">
        <title>Complete genome of a new Firmicutes species belonging to the dominant human colonic microbiota ('Ruminococcus bicirculans') reveals two chromosomes and a selective capacity to utilize plant glucans.</title>
        <authorList>
            <consortium name="NISC Comparative Sequencing Program"/>
            <person name="Wegmann U."/>
            <person name="Louis P."/>
            <person name="Goesmann A."/>
            <person name="Henrissat B."/>
            <person name="Duncan S.H."/>
            <person name="Flint H.J."/>
        </authorList>
    </citation>
    <scope>NUCLEOTIDE SEQUENCE</scope>
    <source>
        <strain evidence="2">NBRC 107715</strain>
    </source>
</reference>
<reference evidence="1 3" key="3">
    <citation type="submission" date="2019-07" db="EMBL/GenBank/DDBJ databases">
        <title>Whole genome shotgun sequence of Methylobacterium oxalidis NBRC 107715.</title>
        <authorList>
            <person name="Hosoyama A."/>
            <person name="Uohara A."/>
            <person name="Ohji S."/>
            <person name="Ichikawa N."/>
        </authorList>
    </citation>
    <scope>NUCLEOTIDE SEQUENCE [LARGE SCALE GENOMIC DNA]</scope>
    <source>
        <strain evidence="1 3">NBRC 107715</strain>
    </source>
</reference>
<dbReference type="AlphaFoldDB" id="A0A512J1F7"/>
<name>A0A512J1F7_9HYPH</name>
<dbReference type="RefSeq" id="WP_147025384.1">
    <property type="nucleotide sequence ID" value="NZ_BJZU01000028.1"/>
</dbReference>
<dbReference type="EMBL" id="BJZU01000028">
    <property type="protein sequence ID" value="GEP03689.1"/>
    <property type="molecule type" value="Genomic_DNA"/>
</dbReference>
<evidence type="ECO:0000313" key="1">
    <source>
        <dbReference type="EMBL" id="GEP03689.1"/>
    </source>
</evidence>
<keyword evidence="4" id="KW-1185">Reference proteome</keyword>
<reference evidence="2" key="4">
    <citation type="submission" date="2023-01" db="EMBL/GenBank/DDBJ databases">
        <title>Draft genome sequence of Methylobacterium oxalidis strain NBRC 107715.</title>
        <authorList>
            <person name="Sun Q."/>
            <person name="Mori K."/>
        </authorList>
    </citation>
    <scope>NUCLEOTIDE SEQUENCE</scope>
    <source>
        <strain evidence="2">NBRC 107715</strain>
    </source>
</reference>
<evidence type="ECO:0000313" key="2">
    <source>
        <dbReference type="EMBL" id="GLS62274.1"/>
    </source>
</evidence>
<accession>A0A512J1F7</accession>
<dbReference type="EMBL" id="BSPK01000008">
    <property type="protein sequence ID" value="GLS62274.1"/>
    <property type="molecule type" value="Genomic_DNA"/>
</dbReference>
<evidence type="ECO:0000313" key="4">
    <source>
        <dbReference type="Proteomes" id="UP001156856"/>
    </source>
</evidence>
<dbReference type="Proteomes" id="UP001156856">
    <property type="component" value="Unassembled WGS sequence"/>
</dbReference>
<protein>
    <submittedName>
        <fullName evidence="1">Uncharacterized protein</fullName>
    </submittedName>
</protein>
<gene>
    <name evidence="2" type="ORF">GCM10007888_06550</name>
    <name evidence="1" type="ORF">MOX02_17270</name>
</gene>
<evidence type="ECO:0000313" key="3">
    <source>
        <dbReference type="Proteomes" id="UP000321960"/>
    </source>
</evidence>